<dbReference type="AlphaFoldDB" id="A0A8J8TDA2"/>
<comment type="caution">
    <text evidence="1">The sequence shown here is derived from an EMBL/GenBank/DDBJ whole genome shotgun (WGS) entry which is preliminary data.</text>
</comment>
<accession>A0A8J8TDA2</accession>
<dbReference type="RefSeq" id="WP_142979263.1">
    <property type="nucleotide sequence ID" value="NZ_RKLU01000002.1"/>
</dbReference>
<keyword evidence="2" id="KW-1185">Reference proteome</keyword>
<protein>
    <submittedName>
        <fullName evidence="1">Uncharacterized protein</fullName>
    </submittedName>
</protein>
<dbReference type="Proteomes" id="UP000705823">
    <property type="component" value="Unassembled WGS sequence"/>
</dbReference>
<evidence type="ECO:0000313" key="2">
    <source>
        <dbReference type="Proteomes" id="UP000705823"/>
    </source>
</evidence>
<sequence>MQITYENGGPSYQVNEYFPHLHYKAAATLANQNYDQLIKWGNEYDSLQEADPSSEPLEKLAARGANSDIGDLDIF</sequence>
<gene>
    <name evidence="1" type="ORF">EGH24_06080</name>
</gene>
<evidence type="ECO:0000313" key="1">
    <source>
        <dbReference type="EMBL" id="TQQ82999.1"/>
    </source>
</evidence>
<dbReference type="EMBL" id="RKLU01000002">
    <property type="protein sequence ID" value="TQQ82999.1"/>
    <property type="molecule type" value="Genomic_DNA"/>
</dbReference>
<name>A0A8J8TDA2_9EURY</name>
<dbReference type="OrthoDB" id="346186at2157"/>
<reference evidence="1" key="1">
    <citation type="submission" date="2019-02" db="EMBL/GenBank/DDBJ databases">
        <title>Halonotius sp. a new haloarchaeum isolated from saline soil.</title>
        <authorList>
            <person name="Duran-Viseras A."/>
            <person name="Sanchez-Porro C."/>
            <person name="Ventosa A."/>
        </authorList>
    </citation>
    <scope>NUCLEOTIDE SEQUENCE</scope>
    <source>
        <strain evidence="1">F15B</strain>
    </source>
</reference>
<proteinExistence type="predicted"/>
<organism evidence="1 2">
    <name type="scientific">Halonotius terrestris</name>
    <dbReference type="NCBI Taxonomy" id="2487750"/>
    <lineage>
        <taxon>Archaea</taxon>
        <taxon>Methanobacteriati</taxon>
        <taxon>Methanobacteriota</taxon>
        <taxon>Stenosarchaea group</taxon>
        <taxon>Halobacteria</taxon>
        <taxon>Halobacteriales</taxon>
        <taxon>Haloferacaceae</taxon>
        <taxon>Halonotius</taxon>
    </lineage>
</organism>